<name>A0AAV0VC58_9STRA</name>
<dbReference type="GO" id="GO:0055085">
    <property type="term" value="P:transmembrane transport"/>
    <property type="evidence" value="ECO:0007669"/>
    <property type="project" value="TreeGrafter"/>
</dbReference>
<evidence type="ECO:0000256" key="2">
    <source>
        <dbReference type="SAM" id="Phobius"/>
    </source>
</evidence>
<feature type="compositionally biased region" description="Low complexity" evidence="1">
    <location>
        <begin position="19"/>
        <end position="37"/>
    </location>
</feature>
<evidence type="ECO:0000313" key="5">
    <source>
        <dbReference type="Proteomes" id="UP001162029"/>
    </source>
</evidence>
<feature type="transmembrane region" description="Helical" evidence="2">
    <location>
        <begin position="440"/>
        <end position="462"/>
    </location>
</feature>
<feature type="compositionally biased region" description="Polar residues" evidence="1">
    <location>
        <begin position="1"/>
        <end position="15"/>
    </location>
</feature>
<feature type="compositionally biased region" description="Basic and acidic residues" evidence="1">
    <location>
        <begin position="77"/>
        <end position="86"/>
    </location>
</feature>
<keyword evidence="5" id="KW-1185">Reference proteome</keyword>
<dbReference type="InterPro" id="IPR010308">
    <property type="entry name" value="TRP_C"/>
</dbReference>
<evidence type="ECO:0000259" key="3">
    <source>
        <dbReference type="Pfam" id="PF06011"/>
    </source>
</evidence>
<organism evidence="4 5">
    <name type="scientific">Peronospora destructor</name>
    <dbReference type="NCBI Taxonomy" id="86335"/>
    <lineage>
        <taxon>Eukaryota</taxon>
        <taxon>Sar</taxon>
        <taxon>Stramenopiles</taxon>
        <taxon>Oomycota</taxon>
        <taxon>Peronosporomycetes</taxon>
        <taxon>Peronosporales</taxon>
        <taxon>Peronosporaceae</taxon>
        <taxon>Peronospora</taxon>
    </lineage>
</organism>
<feature type="transmembrane region" description="Helical" evidence="2">
    <location>
        <begin position="544"/>
        <end position="567"/>
    </location>
</feature>
<feature type="compositionally biased region" description="Polar residues" evidence="1">
    <location>
        <begin position="87"/>
        <end position="102"/>
    </location>
</feature>
<dbReference type="EMBL" id="CANTFM010002079">
    <property type="protein sequence ID" value="CAI5744339.1"/>
    <property type="molecule type" value="Genomic_DNA"/>
</dbReference>
<keyword evidence="2" id="KW-0472">Membrane</keyword>
<feature type="transmembrane region" description="Helical" evidence="2">
    <location>
        <begin position="491"/>
        <end position="513"/>
    </location>
</feature>
<feature type="transmembrane region" description="Helical" evidence="2">
    <location>
        <begin position="519"/>
        <end position="537"/>
    </location>
</feature>
<comment type="caution">
    <text evidence="4">The sequence shown here is derived from an EMBL/GenBank/DDBJ whole genome shotgun (WGS) entry which is preliminary data.</text>
</comment>
<reference evidence="4" key="1">
    <citation type="submission" date="2022-12" db="EMBL/GenBank/DDBJ databases">
        <authorList>
            <person name="Webb A."/>
        </authorList>
    </citation>
    <scope>NUCLEOTIDE SEQUENCE</scope>
    <source>
        <strain evidence="4">Pd1</strain>
    </source>
</reference>
<keyword evidence="2" id="KW-0812">Transmembrane</keyword>
<feature type="transmembrane region" description="Helical" evidence="2">
    <location>
        <begin position="579"/>
        <end position="607"/>
    </location>
</feature>
<keyword evidence="2" id="KW-1133">Transmembrane helix</keyword>
<evidence type="ECO:0000256" key="1">
    <source>
        <dbReference type="SAM" id="MobiDB-lite"/>
    </source>
</evidence>
<dbReference type="PANTHER" id="PTHR31145">
    <property type="entry name" value="INTEGRAL MEMBRANE PROTEIN (AFU_ORTHOLOGUE AFUA_7G01610)"/>
    <property type="match status" value="1"/>
</dbReference>
<dbReference type="GO" id="GO:0016020">
    <property type="term" value="C:membrane"/>
    <property type="evidence" value="ECO:0007669"/>
    <property type="project" value="TreeGrafter"/>
</dbReference>
<sequence length="719" mass="78389">MRTRSTPITASSTPTLKKPSPNVSSSSTGGASSPDSSDSPEHSSDTAPAAASRKPTASDDITLSPAPVTRAPALRTDLVKTLDDVSKTGQKSLQKMSSSEPNKPSLAPVTRSPLSKGFQCLQEAEAVTKQTDLGSRYEADKNTIKDNDMILLGDTGSMTIYSDGNKITTFEKYKRGVDDLQAYKDEGDSYNNIIVGGGNRSNLPPGASISLSSASQKLQNTLLYTSYTLGVVSTVLLMFFHLLALHRPPWLGGTSHSGDQDRGNGRASMGWLTPNVWELVVVMGHIQHISSISMLELTKAPQIVLDFTDSFSFANLYLSSVTTTAVSEGSRRLQLVILTGIVAFSDRIGVDENEVLLTMFWFFLVAVAILGVLFASAAGFTFYRQHLSASTWPAFSAALRSSFAMCVVGLGVAAWVLSVFPLVVMSSYELVMQLRYRVGISLAVALFSLWAVVAGGLSYAFVSVRAIPVKDAFRCKHFAVWGSLYGDSKMVFRYFFVVVVSFQILLGIITGAVSGVPSQLVALVVTHLLFVVVALIIRPFAARWVLGVVVSLRVIAIANLLCSFAFLSSSTLSIHWRGIVAQGFVIFNAITLILFFARYIAMFVLALKRWSRFTGRESVERYEVEQRLARSNSDRTPIFLTYDISNHQQLNDGGRFVASGVGFAPSRDPEYSSGYASGCSDRYKSTHVYSSRQRYVPTPIGSSAYYSDLRAHEQSRHHY</sequence>
<gene>
    <name evidence="4" type="ORF">PDE001_LOCUS9490</name>
</gene>
<proteinExistence type="predicted"/>
<feature type="transmembrane region" description="Helical" evidence="2">
    <location>
        <begin position="403"/>
        <end position="428"/>
    </location>
</feature>
<feature type="domain" description="TRP C-terminal" evidence="3">
    <location>
        <begin position="333"/>
        <end position="608"/>
    </location>
</feature>
<feature type="transmembrane region" description="Helical" evidence="2">
    <location>
        <begin position="360"/>
        <end position="383"/>
    </location>
</feature>
<accession>A0AAV0VC58</accession>
<evidence type="ECO:0000313" key="4">
    <source>
        <dbReference type="EMBL" id="CAI5744339.1"/>
    </source>
</evidence>
<feature type="region of interest" description="Disordered" evidence="1">
    <location>
        <begin position="1"/>
        <end position="112"/>
    </location>
</feature>
<dbReference type="AlphaFoldDB" id="A0AAV0VC58"/>
<dbReference type="Proteomes" id="UP001162029">
    <property type="component" value="Unassembled WGS sequence"/>
</dbReference>
<dbReference type="Pfam" id="PF06011">
    <property type="entry name" value="TRP"/>
    <property type="match status" value="1"/>
</dbReference>
<protein>
    <recommendedName>
        <fullName evidence="3">TRP C-terminal domain-containing protein</fullName>
    </recommendedName>
</protein>
<dbReference type="InterPro" id="IPR040241">
    <property type="entry name" value="TRP_Flc/Pkd2-like"/>
</dbReference>
<feature type="transmembrane region" description="Helical" evidence="2">
    <location>
        <begin position="222"/>
        <end position="244"/>
    </location>
</feature>
<dbReference type="PANTHER" id="PTHR31145:SF6">
    <property type="entry name" value="INTEGRAL MEMBRANE PROTEIN (AFU_ORTHOLOGUE AFUA_7G01610)"/>
    <property type="match status" value="1"/>
</dbReference>